<reference evidence="2" key="1">
    <citation type="journal article" date="2022" name="bioRxiv">
        <title>Sequencing and chromosome-scale assembly of the giantPleurodeles waltlgenome.</title>
        <authorList>
            <person name="Brown T."/>
            <person name="Elewa A."/>
            <person name="Iarovenko S."/>
            <person name="Subramanian E."/>
            <person name="Araus A.J."/>
            <person name="Petzold A."/>
            <person name="Susuki M."/>
            <person name="Suzuki K.-i.T."/>
            <person name="Hayashi T."/>
            <person name="Toyoda A."/>
            <person name="Oliveira C."/>
            <person name="Osipova E."/>
            <person name="Leigh N.D."/>
            <person name="Simon A."/>
            <person name="Yun M.H."/>
        </authorList>
    </citation>
    <scope>NUCLEOTIDE SEQUENCE</scope>
    <source>
        <strain evidence="2">20211129_DDA</strain>
        <tissue evidence="2">Liver</tissue>
    </source>
</reference>
<evidence type="ECO:0000313" key="2">
    <source>
        <dbReference type="EMBL" id="KAJ1207688.1"/>
    </source>
</evidence>
<name>A0AAV7W2F8_PLEWA</name>
<sequence>MPAQLPHIPLSHFTGACELSEHLEPGPGAPCGSTAGGAWGNERGSRGALLDPFVRVLTASAARGASGPSCGEKPETKVVERAREGQNQAAGCAEEIGGGAGREQRREPLSNAPQQGERYVLTHGPGAEEVDQRPPVVRRGRAAEGLRGAQGAQIEQHMEVLDCATASLGRGAPEDMPTPPQ</sequence>
<gene>
    <name evidence="2" type="ORF">NDU88_003078</name>
</gene>
<feature type="region of interest" description="Disordered" evidence="1">
    <location>
        <begin position="81"/>
        <end position="118"/>
    </location>
</feature>
<dbReference type="EMBL" id="JANPWB010000002">
    <property type="protein sequence ID" value="KAJ1207688.1"/>
    <property type="molecule type" value="Genomic_DNA"/>
</dbReference>
<keyword evidence="3" id="KW-1185">Reference proteome</keyword>
<dbReference type="AlphaFoldDB" id="A0AAV7W2F8"/>
<comment type="caution">
    <text evidence="2">The sequence shown here is derived from an EMBL/GenBank/DDBJ whole genome shotgun (WGS) entry which is preliminary data.</text>
</comment>
<accession>A0AAV7W2F8</accession>
<organism evidence="2 3">
    <name type="scientific">Pleurodeles waltl</name>
    <name type="common">Iberian ribbed newt</name>
    <dbReference type="NCBI Taxonomy" id="8319"/>
    <lineage>
        <taxon>Eukaryota</taxon>
        <taxon>Metazoa</taxon>
        <taxon>Chordata</taxon>
        <taxon>Craniata</taxon>
        <taxon>Vertebrata</taxon>
        <taxon>Euteleostomi</taxon>
        <taxon>Amphibia</taxon>
        <taxon>Batrachia</taxon>
        <taxon>Caudata</taxon>
        <taxon>Salamandroidea</taxon>
        <taxon>Salamandridae</taxon>
        <taxon>Pleurodelinae</taxon>
        <taxon>Pleurodeles</taxon>
    </lineage>
</organism>
<proteinExistence type="predicted"/>
<protein>
    <submittedName>
        <fullName evidence="2">Uncharacterized protein</fullName>
    </submittedName>
</protein>
<evidence type="ECO:0000313" key="3">
    <source>
        <dbReference type="Proteomes" id="UP001066276"/>
    </source>
</evidence>
<evidence type="ECO:0000256" key="1">
    <source>
        <dbReference type="SAM" id="MobiDB-lite"/>
    </source>
</evidence>
<dbReference type="Proteomes" id="UP001066276">
    <property type="component" value="Chromosome 1_2"/>
</dbReference>